<dbReference type="Pfam" id="PF08240">
    <property type="entry name" value="ADH_N"/>
    <property type="match status" value="1"/>
</dbReference>
<gene>
    <name evidence="3" type="ORF">FNH04_15055</name>
</gene>
<dbReference type="Gene3D" id="3.90.180.10">
    <property type="entry name" value="Medium-chain alcohol dehydrogenases, catalytic domain"/>
    <property type="match status" value="1"/>
</dbReference>
<reference evidence="3 4" key="1">
    <citation type="submission" date="2019-07" db="EMBL/GenBank/DDBJ databases">
        <title>New species of Amycolatopsis and Streptomyces.</title>
        <authorList>
            <person name="Duangmal K."/>
            <person name="Teo W.F.A."/>
            <person name="Lipun K."/>
        </authorList>
    </citation>
    <scope>NUCLEOTIDE SEQUENCE [LARGE SCALE GENOMIC DNA]</scope>
    <source>
        <strain evidence="3 4">TISTR 2346</strain>
    </source>
</reference>
<evidence type="ECO:0000313" key="4">
    <source>
        <dbReference type="Proteomes" id="UP000326979"/>
    </source>
</evidence>
<dbReference type="SUPFAM" id="SSF51735">
    <property type="entry name" value="NAD(P)-binding Rossmann-fold domains"/>
    <property type="match status" value="1"/>
</dbReference>
<dbReference type="SUPFAM" id="SSF50129">
    <property type="entry name" value="GroES-like"/>
    <property type="match status" value="1"/>
</dbReference>
<feature type="domain" description="Enoyl reductase (ER)" evidence="2">
    <location>
        <begin position="10"/>
        <end position="305"/>
    </location>
</feature>
<evidence type="ECO:0000313" key="3">
    <source>
        <dbReference type="EMBL" id="MPY41180.1"/>
    </source>
</evidence>
<keyword evidence="4" id="KW-1185">Reference proteome</keyword>
<dbReference type="PANTHER" id="PTHR44154:SF1">
    <property type="entry name" value="QUINONE OXIDOREDUCTASE"/>
    <property type="match status" value="1"/>
</dbReference>
<protein>
    <submittedName>
        <fullName evidence="3">NADP-dependent oxidoreductase</fullName>
    </submittedName>
</protein>
<comment type="caution">
    <text evidence="3">The sequence shown here is derived from an EMBL/GenBank/DDBJ whole genome shotgun (WGS) entry which is preliminary data.</text>
</comment>
<proteinExistence type="predicted"/>
<dbReference type="InterPro" id="IPR036291">
    <property type="entry name" value="NAD(P)-bd_dom_sf"/>
</dbReference>
<evidence type="ECO:0000256" key="1">
    <source>
        <dbReference type="ARBA" id="ARBA00022857"/>
    </source>
</evidence>
<dbReference type="SMART" id="SM00829">
    <property type="entry name" value="PKS_ER"/>
    <property type="match status" value="1"/>
</dbReference>
<dbReference type="InterPro" id="IPR011032">
    <property type="entry name" value="GroES-like_sf"/>
</dbReference>
<dbReference type="InterPro" id="IPR051603">
    <property type="entry name" value="Zinc-ADH_QOR/CCCR"/>
</dbReference>
<dbReference type="Pfam" id="PF13602">
    <property type="entry name" value="ADH_zinc_N_2"/>
    <property type="match status" value="1"/>
</dbReference>
<dbReference type="InterPro" id="IPR020843">
    <property type="entry name" value="ER"/>
</dbReference>
<dbReference type="AlphaFoldDB" id="A0A5N8W0Z0"/>
<dbReference type="CDD" id="cd05289">
    <property type="entry name" value="MDR_like_2"/>
    <property type="match status" value="1"/>
</dbReference>
<dbReference type="GO" id="GO:0016491">
    <property type="term" value="F:oxidoreductase activity"/>
    <property type="evidence" value="ECO:0007669"/>
    <property type="project" value="InterPro"/>
</dbReference>
<dbReference type="Gene3D" id="3.40.50.720">
    <property type="entry name" value="NAD(P)-binding Rossmann-like Domain"/>
    <property type="match status" value="1"/>
</dbReference>
<organism evidence="3 4">
    <name type="scientific">Streptomyces phyllanthi</name>
    <dbReference type="NCBI Taxonomy" id="1803180"/>
    <lineage>
        <taxon>Bacteria</taxon>
        <taxon>Bacillati</taxon>
        <taxon>Actinomycetota</taxon>
        <taxon>Actinomycetes</taxon>
        <taxon>Kitasatosporales</taxon>
        <taxon>Streptomycetaceae</taxon>
        <taxon>Streptomyces</taxon>
    </lineage>
</organism>
<keyword evidence="1" id="KW-0521">NADP</keyword>
<dbReference type="InterPro" id="IPR013154">
    <property type="entry name" value="ADH-like_N"/>
</dbReference>
<dbReference type="EMBL" id="VJZE01000084">
    <property type="protein sequence ID" value="MPY41180.1"/>
    <property type="molecule type" value="Genomic_DNA"/>
</dbReference>
<name>A0A5N8W0Z0_9ACTN</name>
<accession>A0A5N8W0Z0</accession>
<dbReference type="PANTHER" id="PTHR44154">
    <property type="entry name" value="QUINONE OXIDOREDUCTASE"/>
    <property type="match status" value="1"/>
</dbReference>
<dbReference type="Proteomes" id="UP000326979">
    <property type="component" value="Unassembled WGS sequence"/>
</dbReference>
<sequence>MRAALIDDFGPAEVLRVGRVPVPVPGPGEVLVRVRAAGINAIDWATRAGHGVGLPAFPAVLGWDIAGTVAATGPGADRFTEGEAVFGMPLFPAPAGAYAEYAVAPEAHLARTPPATGHVAAAALPMVALTAWETLFGHGGLRAGQRVLVAGASGGVGHVAVQLAADAGAEVIGTASARNREFVLSLGAKEVVAHDMVREVMDVDLAVDPMGGAEFFRLLDVVRPGGVVVTLKGEGPEHRRAAEEHKVRSAFTYVRPDGAVLEEKIAPLLSAGRLRPFVDRTFPLDEVAQAHALGEQGHVRGRLVLDLS</sequence>
<dbReference type="OrthoDB" id="3727682at2"/>
<evidence type="ECO:0000259" key="2">
    <source>
        <dbReference type="SMART" id="SM00829"/>
    </source>
</evidence>